<proteinExistence type="predicted"/>
<name>A0ABW0SJ23_9GAMM</name>
<dbReference type="Proteomes" id="UP001596036">
    <property type="component" value="Unassembled WGS sequence"/>
</dbReference>
<keyword evidence="2" id="KW-0238">DNA-binding</keyword>
<dbReference type="SMART" id="SM00421">
    <property type="entry name" value="HTH_LUXR"/>
    <property type="match status" value="1"/>
</dbReference>
<accession>A0ABW0SJ23</accession>
<evidence type="ECO:0000313" key="5">
    <source>
        <dbReference type="EMBL" id="MFC5569033.1"/>
    </source>
</evidence>
<dbReference type="PROSITE" id="PS00622">
    <property type="entry name" value="HTH_LUXR_1"/>
    <property type="match status" value="1"/>
</dbReference>
<dbReference type="InterPro" id="IPR049945">
    <property type="entry name" value="AAA_22"/>
</dbReference>
<dbReference type="PROSITE" id="PS50043">
    <property type="entry name" value="HTH_LUXR_2"/>
    <property type="match status" value="1"/>
</dbReference>
<feature type="domain" description="HTH luxR-type" evidence="4">
    <location>
        <begin position="819"/>
        <end position="884"/>
    </location>
</feature>
<dbReference type="InterPro" id="IPR036388">
    <property type="entry name" value="WH-like_DNA-bd_sf"/>
</dbReference>
<dbReference type="EMBL" id="JBHSNM010000001">
    <property type="protein sequence ID" value="MFC5569033.1"/>
    <property type="molecule type" value="Genomic_DNA"/>
</dbReference>
<dbReference type="PRINTS" id="PR00038">
    <property type="entry name" value="HTHLUXR"/>
</dbReference>
<keyword evidence="1" id="KW-0805">Transcription regulation</keyword>
<evidence type="ECO:0000256" key="3">
    <source>
        <dbReference type="ARBA" id="ARBA00023163"/>
    </source>
</evidence>
<reference evidence="6" key="1">
    <citation type="journal article" date="2019" name="Int. J. Syst. Evol. Microbiol.">
        <title>The Global Catalogue of Microorganisms (GCM) 10K type strain sequencing project: providing services to taxonomists for standard genome sequencing and annotation.</title>
        <authorList>
            <consortium name="The Broad Institute Genomics Platform"/>
            <consortium name="The Broad Institute Genome Sequencing Center for Infectious Disease"/>
            <person name="Wu L."/>
            <person name="Ma J."/>
        </authorList>
    </citation>
    <scope>NUCLEOTIDE SEQUENCE [LARGE SCALE GENOMIC DNA]</scope>
    <source>
        <strain evidence="6">KACC 11407</strain>
    </source>
</reference>
<dbReference type="SUPFAM" id="SSF46894">
    <property type="entry name" value="C-terminal effector domain of the bipartite response regulators"/>
    <property type="match status" value="1"/>
</dbReference>
<keyword evidence="6" id="KW-1185">Reference proteome</keyword>
<evidence type="ECO:0000313" key="6">
    <source>
        <dbReference type="Proteomes" id="UP001596036"/>
    </source>
</evidence>
<evidence type="ECO:0000256" key="2">
    <source>
        <dbReference type="ARBA" id="ARBA00023125"/>
    </source>
</evidence>
<protein>
    <submittedName>
        <fullName evidence="5">LuxR C-terminal-related transcriptional regulator</fullName>
    </submittedName>
</protein>
<dbReference type="Pfam" id="PF13401">
    <property type="entry name" value="AAA_22"/>
    <property type="match status" value="1"/>
</dbReference>
<comment type="caution">
    <text evidence="5">The sequence shown here is derived from an EMBL/GenBank/DDBJ whole genome shotgun (WGS) entry which is preliminary data.</text>
</comment>
<sequence>MFDFESALKTVPPRLPQSSLKREHLTQRWKELRECTAIAVTAPAGFGKTTLLLQWRHLWLNRDATVVWLTADAQDTPAKFTTALLRAFRSPGAFQYPSFDTLAMLNSSAAGRELEVLTGLLAEVAHAGTETVLMIDEAERLPAATQDLVGYLFINAPANFRLVVGSRNALPIRNTELAAKGQLALVSDDDLRFRLDESLEIMRRRLGRSADLSDHARLHESTQGWPIGLQLAMITVEQESNIGKAIRSLSSRPANLHDYLVGSLLIRLPEAFVSSLTRLSILDYVSDELCQTLLGPDGGDVMAKIAEEMPTMTVGDRGALVLHPLVRDHFRERFEQLPHDERIALHARASLWFAEHGQLHTAARHAYASGDDARAHDLALSSLWLLGAEGRLAEARELLTGIPPQVLARDPTTRLKAAWIEALGTRNDQALATARAVAEDPRSTPVMRMTALRIAGGAASYSDRLGLLPGFVDAWPTETPEVVDPLYLVAPLNGRALVALQLGRTGEVRELTEKVRSFGTAGSLRLAAAFSSVISALGHLWEGNAFLAEEGLEEALAQAEREEGRRGMVSCLYAAVLAAAWAERDRAQAVVTLMADRLDVIEQSGFPDTILAAYRALARASFRQGNERKALTILSSLGAIGERRNMPRLSLYSLAEQIRIHAMRARVETAEKLVRALEKLTDAFAAPEFRVFARQHELALHIAYAYIALARADSDKAQQALRAAMLSAEELGHKREAMTIQALRAIASRLEGNPDALPLLSEALGLAHLGGVDGLAESTHPIAVRMAGELRRHLDSRTIDASPVTREQARVAPPVLQAIAAEQGLLTAKEADILQLLARGMPNKLIAKHLSIGDETVKWHLKNIFGKLSAANRRHAIDRARMLGLVHY</sequence>
<dbReference type="SUPFAM" id="SSF52540">
    <property type="entry name" value="P-loop containing nucleoside triphosphate hydrolases"/>
    <property type="match status" value="1"/>
</dbReference>
<organism evidence="5 6">
    <name type="scientific">Lysobacter yangpyeongensis</name>
    <dbReference type="NCBI Taxonomy" id="346182"/>
    <lineage>
        <taxon>Bacteria</taxon>
        <taxon>Pseudomonadati</taxon>
        <taxon>Pseudomonadota</taxon>
        <taxon>Gammaproteobacteria</taxon>
        <taxon>Lysobacterales</taxon>
        <taxon>Lysobacteraceae</taxon>
        <taxon>Lysobacter</taxon>
    </lineage>
</organism>
<dbReference type="PANTHER" id="PTHR44688:SF16">
    <property type="entry name" value="DNA-BINDING TRANSCRIPTIONAL ACTIVATOR DEVR_DOSR"/>
    <property type="match status" value="1"/>
</dbReference>
<dbReference type="Pfam" id="PF25873">
    <property type="entry name" value="WHD_MalT"/>
    <property type="match status" value="1"/>
</dbReference>
<dbReference type="InterPro" id="IPR059106">
    <property type="entry name" value="WHD_MalT"/>
</dbReference>
<dbReference type="PANTHER" id="PTHR44688">
    <property type="entry name" value="DNA-BINDING TRANSCRIPTIONAL ACTIVATOR DEVR_DOSR"/>
    <property type="match status" value="1"/>
</dbReference>
<dbReference type="InterPro" id="IPR027417">
    <property type="entry name" value="P-loop_NTPase"/>
</dbReference>
<dbReference type="RefSeq" id="WP_386752861.1">
    <property type="nucleotide sequence ID" value="NZ_JBHSNM010000001.1"/>
</dbReference>
<keyword evidence="3" id="KW-0804">Transcription</keyword>
<dbReference type="CDD" id="cd06170">
    <property type="entry name" value="LuxR_C_like"/>
    <property type="match status" value="1"/>
</dbReference>
<dbReference type="Gene3D" id="3.40.50.300">
    <property type="entry name" value="P-loop containing nucleotide triphosphate hydrolases"/>
    <property type="match status" value="1"/>
</dbReference>
<dbReference type="Gene3D" id="1.10.10.10">
    <property type="entry name" value="Winged helix-like DNA-binding domain superfamily/Winged helix DNA-binding domain"/>
    <property type="match status" value="1"/>
</dbReference>
<evidence type="ECO:0000256" key="1">
    <source>
        <dbReference type="ARBA" id="ARBA00023015"/>
    </source>
</evidence>
<dbReference type="InterPro" id="IPR000792">
    <property type="entry name" value="Tscrpt_reg_LuxR_C"/>
</dbReference>
<dbReference type="InterPro" id="IPR016032">
    <property type="entry name" value="Sig_transdc_resp-reg_C-effctor"/>
</dbReference>
<evidence type="ECO:0000259" key="4">
    <source>
        <dbReference type="PROSITE" id="PS50043"/>
    </source>
</evidence>
<dbReference type="Pfam" id="PF00196">
    <property type="entry name" value="GerE"/>
    <property type="match status" value="1"/>
</dbReference>
<gene>
    <name evidence="5" type="ORF">ACFPN1_03000</name>
</gene>